<dbReference type="Gene3D" id="2.60.40.10">
    <property type="entry name" value="Immunoglobulins"/>
    <property type="match status" value="1"/>
</dbReference>
<dbReference type="CDD" id="cd00146">
    <property type="entry name" value="PKD"/>
    <property type="match status" value="1"/>
</dbReference>
<dbReference type="Pfam" id="PF18962">
    <property type="entry name" value="Por_Secre_tail"/>
    <property type="match status" value="1"/>
</dbReference>
<keyword evidence="3" id="KW-1185">Reference proteome</keyword>
<evidence type="ECO:0000313" key="2">
    <source>
        <dbReference type="EMBL" id="GAA4304550.1"/>
    </source>
</evidence>
<proteinExistence type="predicted"/>
<organism evidence="2 3">
    <name type="scientific">Nibribacter koreensis</name>
    <dbReference type="NCBI Taxonomy" id="1084519"/>
    <lineage>
        <taxon>Bacteria</taxon>
        <taxon>Pseudomonadati</taxon>
        <taxon>Bacteroidota</taxon>
        <taxon>Cytophagia</taxon>
        <taxon>Cytophagales</taxon>
        <taxon>Hymenobacteraceae</taxon>
        <taxon>Nibribacter</taxon>
    </lineage>
</organism>
<dbReference type="InterPro" id="IPR013783">
    <property type="entry name" value="Ig-like_fold"/>
</dbReference>
<feature type="domain" description="Secretion system C-terminal sorting" evidence="1">
    <location>
        <begin position="490"/>
        <end position="562"/>
    </location>
</feature>
<sequence length="564" mass="61568">MVSLNAHATHKRAGNLFFKSDTTAARNPLRFFFKLVTYTVKAPGAIEDVEATLYFGDCSTPQTSNRTVRAELVNGEYSSWVNTYYFEHTYASEGTYTVSYVAENRNWGIINVTNSVQQTFFLTATITVDQFLGLNRSPILQVPPIDVADINSVFTHNPGAYDPDGDSLVFRMVEPKIDGGRNACGDPVWRTALGYTGLENFLGVPTDATVASFRLDPNTGQLTWNTPSRLGAYAVAIVVEEWRAGRLIGRVVRDMQILVMDISNKPPKLLLPADICLVAGTSVQHVIKATDLENQPVVIKSYLGNLSSTFVKSATEENSYSFSLPSECLAVRRQPYQVVFRAVDVPPAGVQPLADVQAWRVTMVGPAPVLSSVVRQANNSIRVAWQAYACSGARKIYIYRKEGPSTFSPGGCETGIPPSSGFIKVGEVAANATSFLDSNNGQGLPVDKTYYYRIYADFDGPAGGKSLASTELGSTITGLAEELQPQLTFYPNPAQDFFQVKTTASIKVFGAEVYTLQGKKVQTLPAQQTIDGLSFSVQGLAQGMYVIKLQTSQGQWVQRLIIAR</sequence>
<accession>A0ABP8FIF0</accession>
<comment type="caution">
    <text evidence="2">The sequence shown here is derived from an EMBL/GenBank/DDBJ whole genome shotgun (WGS) entry which is preliminary data.</text>
</comment>
<evidence type="ECO:0000259" key="1">
    <source>
        <dbReference type="Pfam" id="PF18962"/>
    </source>
</evidence>
<dbReference type="EMBL" id="BAABGX010000002">
    <property type="protein sequence ID" value="GAA4304550.1"/>
    <property type="molecule type" value="Genomic_DNA"/>
</dbReference>
<reference evidence="3" key="1">
    <citation type="journal article" date="2019" name="Int. J. Syst. Evol. Microbiol.">
        <title>The Global Catalogue of Microorganisms (GCM) 10K type strain sequencing project: providing services to taxonomists for standard genome sequencing and annotation.</title>
        <authorList>
            <consortium name="The Broad Institute Genomics Platform"/>
            <consortium name="The Broad Institute Genome Sequencing Center for Infectious Disease"/>
            <person name="Wu L."/>
            <person name="Ma J."/>
        </authorList>
    </citation>
    <scope>NUCLEOTIDE SEQUENCE [LARGE SCALE GENOMIC DNA]</scope>
    <source>
        <strain evidence="3">JCM 17917</strain>
    </source>
</reference>
<protein>
    <recommendedName>
        <fullName evidence="1">Secretion system C-terminal sorting domain-containing protein</fullName>
    </recommendedName>
</protein>
<evidence type="ECO:0000313" key="3">
    <source>
        <dbReference type="Proteomes" id="UP001501844"/>
    </source>
</evidence>
<dbReference type="InterPro" id="IPR026444">
    <property type="entry name" value="Secre_tail"/>
</dbReference>
<dbReference type="Proteomes" id="UP001501844">
    <property type="component" value="Unassembled WGS sequence"/>
</dbReference>
<name>A0ABP8FIF0_9BACT</name>
<dbReference type="NCBIfam" id="TIGR04183">
    <property type="entry name" value="Por_Secre_tail"/>
    <property type="match status" value="1"/>
</dbReference>
<gene>
    <name evidence="2" type="ORF">GCM10023183_17960</name>
</gene>